<comment type="subcellular location">
    <subcellularLocation>
        <location evidence="1">Membrane</location>
        <topology evidence="1">Multi-pass membrane protein</topology>
    </subcellularLocation>
</comment>
<feature type="region of interest" description="Disordered" evidence="7">
    <location>
        <begin position="809"/>
        <end position="877"/>
    </location>
</feature>
<dbReference type="GO" id="GO:0005227">
    <property type="term" value="F:calcium-activated cation channel activity"/>
    <property type="evidence" value="ECO:0007669"/>
    <property type="project" value="InterPro"/>
</dbReference>
<reference evidence="13" key="1">
    <citation type="submission" date="2020-11" db="EMBL/GenBank/DDBJ databases">
        <authorList>
            <consortium name="DOE Joint Genome Institute"/>
            <person name="Ahrendt S."/>
            <person name="Riley R."/>
            <person name="Andreopoulos W."/>
            <person name="Labutti K."/>
            <person name="Pangilinan J."/>
            <person name="Ruiz-Duenas F.J."/>
            <person name="Barrasa J.M."/>
            <person name="Sanchez-Garcia M."/>
            <person name="Camarero S."/>
            <person name="Miyauchi S."/>
            <person name="Serrano A."/>
            <person name="Linde D."/>
            <person name="Babiker R."/>
            <person name="Drula E."/>
            <person name="Ayuso-Fernandez I."/>
            <person name="Pacheco R."/>
            <person name="Padilla G."/>
            <person name="Ferreira P."/>
            <person name="Barriuso J."/>
            <person name="Kellner H."/>
            <person name="Castanera R."/>
            <person name="Alfaro M."/>
            <person name="Ramirez L."/>
            <person name="Pisabarro A.G."/>
            <person name="Kuo A."/>
            <person name="Tritt A."/>
            <person name="Lipzen A."/>
            <person name="He G."/>
            <person name="Yan M."/>
            <person name="Ng V."/>
            <person name="Cullen D."/>
            <person name="Martin F."/>
            <person name="Rosso M.-N."/>
            <person name="Henrissat B."/>
            <person name="Hibbett D."/>
            <person name="Martinez A.T."/>
            <person name="Grigoriev I.V."/>
        </authorList>
    </citation>
    <scope>NUCLEOTIDE SEQUENCE</scope>
    <source>
        <strain evidence="13">CBS 506.95</strain>
    </source>
</reference>
<keyword evidence="6 8" id="KW-0472">Membrane</keyword>
<protein>
    <recommendedName>
        <fullName evidence="15">DUF221-domain-containing protein</fullName>
    </recommendedName>
</protein>
<dbReference type="PANTHER" id="PTHR13018:SF143">
    <property type="entry name" value="CSC1_OSCA1-LIKE 7TM REGION DOMAIN-CONTAINING PROTEIN"/>
    <property type="match status" value="1"/>
</dbReference>
<dbReference type="Pfam" id="PF13967">
    <property type="entry name" value="RSN1_TM"/>
    <property type="match status" value="1"/>
</dbReference>
<sequence>MSNIDNAKTASTSSFVTALVFNGAVFAIELAIFTLIRPYFKSIYEPRTYVPAEKKRVQPLTRHRFLWPLAVFKSDYRAIIAANGLDAYFFVRFLRVMAKILLPIWLISWAVLMPVDAVKTSQPGFSGLDKFTFGNIGLTQQARYAAHLVLVYGFTFWILYVLKGEMRHFTLTRQQHLIETTHAKSVQANTILITGIPKRYLTQDSLYKLFNSLPGGVKKIWINRDLKELPDIYDRRMKASAKLESAETKLLGTAAKLRLKETKSGKKAAKKGSPEHDVEAGTSIAGAEVVVPPESRPSHKLGFLGLFGEKVDTIVWARTEIAECTRLLDEGRSKISGFDERGTANPGDEEDDELADAALDAEGNPRLAPDDRFAPNHVGKHAKGAVVGAAKGARTGVAEGVNAIKGRLGAGSAESPYPTMNSAFVTFNRQIAAHLAVQVLTHHEPYRMSNRYIEVAPEDVIWANLNLNPYEQKIRVAISYAATAGLILLWAFPVAFVGAISNIHSLCAKYSWLNWICQLPAPVVGIISGILPPVLLAVLMMLLPIVLRLLARFEGIPKYTGLELSLMTRFFLFQVLHSFLIVTLSSGIIASLSQLTSNPTSIPSILATNLPTASTFFLTYILLRGLSGVASGFLQIVPLIVYYVKLTLLGSTPRSVWSIKYKPGSVAWGTTFPTFTLLIVITLAYSIISPVINGLACVAFFMFYQLFKYLFLYVYQQPTVKDTGGLFYPKAIQHVFVGLYIQQICLAALFFLAQDANKKNSAIPEGALMIVLIIITAGFHMILNNSYGPLVTALPLSLQDRTYTQVAHPTHANGEDIDSTTAGKKHLTAADSDERIHRASVGGATDSNSIQEYNLDDQKKDKNDPLPPPPEDAIAQDNEDSYGFAHPAASRPQRIVWMPKDTLGLYVEEERACRESGIKTSHNNAVMNEKGKVDVEGGPPDVIGEVV</sequence>
<feature type="transmembrane region" description="Helical" evidence="8">
    <location>
        <begin position="629"/>
        <end position="646"/>
    </location>
</feature>
<dbReference type="AlphaFoldDB" id="A0A9P6ENC4"/>
<feature type="transmembrane region" description="Helical" evidence="8">
    <location>
        <begin position="15"/>
        <end position="36"/>
    </location>
</feature>
<evidence type="ECO:0000256" key="6">
    <source>
        <dbReference type="ARBA" id="ARBA00023136"/>
    </source>
</evidence>
<evidence type="ECO:0000259" key="12">
    <source>
        <dbReference type="Pfam" id="PF14703"/>
    </source>
</evidence>
<feature type="transmembrane region" description="Helical" evidence="8">
    <location>
        <begin position="96"/>
        <end position="115"/>
    </location>
</feature>
<evidence type="ECO:0000256" key="5">
    <source>
        <dbReference type="ARBA" id="ARBA00022989"/>
    </source>
</evidence>
<feature type="transmembrane region" description="Helical" evidence="8">
    <location>
        <begin position="144"/>
        <end position="162"/>
    </location>
</feature>
<dbReference type="Pfam" id="PF14703">
    <property type="entry name" value="PHM7_cyt"/>
    <property type="match status" value="1"/>
</dbReference>
<comment type="caution">
    <text evidence="13">The sequence shown here is derived from an EMBL/GenBank/DDBJ whole genome shotgun (WGS) entry which is preliminary data.</text>
</comment>
<evidence type="ECO:0000313" key="13">
    <source>
        <dbReference type="EMBL" id="KAF9531759.1"/>
    </source>
</evidence>
<feature type="transmembrane region" description="Helical" evidence="8">
    <location>
        <begin position="666"/>
        <end position="688"/>
    </location>
</feature>
<dbReference type="InterPro" id="IPR032880">
    <property type="entry name" value="CSC1/OSCA1-like_N"/>
</dbReference>
<dbReference type="InterPro" id="IPR003864">
    <property type="entry name" value="CSC1/OSCA1-like_7TM"/>
</dbReference>
<evidence type="ECO:0000256" key="8">
    <source>
        <dbReference type="SAM" id="Phobius"/>
    </source>
</evidence>
<evidence type="ECO:0000256" key="2">
    <source>
        <dbReference type="ARBA" id="ARBA00007779"/>
    </source>
</evidence>
<dbReference type="Pfam" id="PF12621">
    <property type="entry name" value="PHM7_ext"/>
    <property type="match status" value="1"/>
</dbReference>
<organism evidence="13 14">
    <name type="scientific">Crepidotus variabilis</name>
    <dbReference type="NCBI Taxonomy" id="179855"/>
    <lineage>
        <taxon>Eukaryota</taxon>
        <taxon>Fungi</taxon>
        <taxon>Dikarya</taxon>
        <taxon>Basidiomycota</taxon>
        <taxon>Agaricomycotina</taxon>
        <taxon>Agaricomycetes</taxon>
        <taxon>Agaricomycetidae</taxon>
        <taxon>Agaricales</taxon>
        <taxon>Agaricineae</taxon>
        <taxon>Crepidotaceae</taxon>
        <taxon>Crepidotus</taxon>
    </lineage>
</organism>
<keyword evidence="5 8" id="KW-1133">Transmembrane helix</keyword>
<keyword evidence="3" id="KW-0813">Transport</keyword>
<feature type="domain" description="CSC1/OSCA1-like 7TM region" evidence="9">
    <location>
        <begin position="477"/>
        <end position="750"/>
    </location>
</feature>
<dbReference type="EMBL" id="MU157834">
    <property type="protein sequence ID" value="KAF9531759.1"/>
    <property type="molecule type" value="Genomic_DNA"/>
</dbReference>
<dbReference type="InterPro" id="IPR045122">
    <property type="entry name" value="Csc1-like"/>
</dbReference>
<evidence type="ECO:0008006" key="15">
    <source>
        <dbReference type="Google" id="ProtNLM"/>
    </source>
</evidence>
<feature type="transmembrane region" description="Helical" evidence="8">
    <location>
        <begin position="735"/>
        <end position="753"/>
    </location>
</feature>
<keyword evidence="14" id="KW-1185">Reference proteome</keyword>
<evidence type="ECO:0000259" key="9">
    <source>
        <dbReference type="Pfam" id="PF02714"/>
    </source>
</evidence>
<dbReference type="InterPro" id="IPR022257">
    <property type="entry name" value="PHM7_ext"/>
</dbReference>
<gene>
    <name evidence="13" type="ORF">CPB83DRAFT_848671</name>
</gene>
<feature type="transmembrane region" description="Helical" evidence="8">
    <location>
        <begin position="765"/>
        <end position="783"/>
    </location>
</feature>
<feature type="domain" description="CSC1/OSCA1-like N-terminal transmembrane" evidence="11">
    <location>
        <begin position="14"/>
        <end position="162"/>
    </location>
</feature>
<evidence type="ECO:0000259" key="10">
    <source>
        <dbReference type="Pfam" id="PF12621"/>
    </source>
</evidence>
<feature type="transmembrane region" description="Helical" evidence="8">
    <location>
        <begin position="570"/>
        <end position="590"/>
    </location>
</feature>
<dbReference type="Proteomes" id="UP000807306">
    <property type="component" value="Unassembled WGS sequence"/>
</dbReference>
<feature type="domain" description="10TM putative phosphate transporter extracellular tail" evidence="10">
    <location>
        <begin position="875"/>
        <end position="941"/>
    </location>
</feature>
<proteinExistence type="inferred from homology"/>
<feature type="domain" description="CSC1/OSCA1-like cytosolic" evidence="12">
    <location>
        <begin position="189"/>
        <end position="337"/>
    </location>
</feature>
<evidence type="ECO:0000256" key="7">
    <source>
        <dbReference type="SAM" id="MobiDB-lite"/>
    </source>
</evidence>
<evidence type="ECO:0000256" key="3">
    <source>
        <dbReference type="ARBA" id="ARBA00022448"/>
    </source>
</evidence>
<dbReference type="Pfam" id="PF02714">
    <property type="entry name" value="RSN1_7TM"/>
    <property type="match status" value="1"/>
</dbReference>
<keyword evidence="4 8" id="KW-0812">Transmembrane</keyword>
<evidence type="ECO:0000256" key="1">
    <source>
        <dbReference type="ARBA" id="ARBA00004141"/>
    </source>
</evidence>
<evidence type="ECO:0000256" key="4">
    <source>
        <dbReference type="ARBA" id="ARBA00022692"/>
    </source>
</evidence>
<accession>A0A9P6ENC4</accession>
<feature type="transmembrane region" description="Helical" evidence="8">
    <location>
        <begin position="602"/>
        <end position="622"/>
    </location>
</feature>
<comment type="similarity">
    <text evidence="2">Belongs to the CSC1 (TC 1.A.17) family.</text>
</comment>
<evidence type="ECO:0000313" key="14">
    <source>
        <dbReference type="Proteomes" id="UP000807306"/>
    </source>
</evidence>
<name>A0A9P6ENC4_9AGAR</name>
<dbReference type="OrthoDB" id="1076608at2759"/>
<evidence type="ECO:0000259" key="11">
    <source>
        <dbReference type="Pfam" id="PF13967"/>
    </source>
</evidence>
<feature type="transmembrane region" description="Helical" evidence="8">
    <location>
        <begin position="695"/>
        <end position="715"/>
    </location>
</feature>
<dbReference type="PANTHER" id="PTHR13018">
    <property type="entry name" value="PROBABLE MEMBRANE PROTEIN DUF221-RELATED"/>
    <property type="match status" value="1"/>
</dbReference>
<dbReference type="InterPro" id="IPR027815">
    <property type="entry name" value="CSC1/OSCA1-like_cyt"/>
</dbReference>
<feature type="transmembrane region" description="Helical" evidence="8">
    <location>
        <begin position="523"/>
        <end position="550"/>
    </location>
</feature>
<feature type="transmembrane region" description="Helical" evidence="8">
    <location>
        <begin position="477"/>
        <end position="503"/>
    </location>
</feature>
<dbReference type="GO" id="GO:0005886">
    <property type="term" value="C:plasma membrane"/>
    <property type="evidence" value="ECO:0007669"/>
    <property type="project" value="TreeGrafter"/>
</dbReference>